<evidence type="ECO:0000313" key="5">
    <source>
        <dbReference type="Proteomes" id="UP000263232"/>
    </source>
</evidence>
<dbReference type="GO" id="GO:0004175">
    <property type="term" value="F:endopeptidase activity"/>
    <property type="evidence" value="ECO:0007669"/>
    <property type="project" value="UniProtKB-ARBA"/>
</dbReference>
<dbReference type="GO" id="GO:0080120">
    <property type="term" value="P:CAAX-box protein maturation"/>
    <property type="evidence" value="ECO:0007669"/>
    <property type="project" value="UniProtKB-ARBA"/>
</dbReference>
<feature type="transmembrane region" description="Helical" evidence="2">
    <location>
        <begin position="61"/>
        <end position="84"/>
    </location>
</feature>
<feature type="transmembrane region" description="Helical" evidence="2">
    <location>
        <begin position="90"/>
        <end position="109"/>
    </location>
</feature>
<keyword evidence="5" id="KW-1185">Reference proteome</keyword>
<keyword evidence="2" id="KW-0472">Membrane</keyword>
<dbReference type="RefSeq" id="WP_118991173.1">
    <property type="nucleotide sequence ID" value="NZ_CP023434.1"/>
</dbReference>
<dbReference type="InterPro" id="IPR003675">
    <property type="entry name" value="Rce1/LyrA-like_dom"/>
</dbReference>
<feature type="transmembrane region" description="Helical" evidence="2">
    <location>
        <begin position="31"/>
        <end position="49"/>
    </location>
</feature>
<keyword evidence="2" id="KW-1133">Transmembrane helix</keyword>
<evidence type="ECO:0000313" key="4">
    <source>
        <dbReference type="EMBL" id="AXY26289.1"/>
    </source>
</evidence>
<reference evidence="4 5" key="1">
    <citation type="submission" date="2017-09" db="EMBL/GenBank/DDBJ databases">
        <title>Complete genome sequence of Oxytococcus suis strain ZY16052.</title>
        <authorList>
            <person name="Li F."/>
        </authorList>
    </citation>
    <scope>NUCLEOTIDE SEQUENCE [LARGE SCALE GENOMIC DNA]</scope>
    <source>
        <strain evidence="4 5">ZY16052</strain>
    </source>
</reference>
<feature type="transmembrane region" description="Helical" evidence="2">
    <location>
        <begin position="130"/>
        <end position="150"/>
    </location>
</feature>
<feature type="transmembrane region" description="Helical" evidence="2">
    <location>
        <begin position="193"/>
        <end position="209"/>
    </location>
</feature>
<dbReference type="Proteomes" id="UP000263232">
    <property type="component" value="Chromosome"/>
</dbReference>
<feature type="transmembrane region" description="Helical" evidence="2">
    <location>
        <begin position="162"/>
        <end position="181"/>
    </location>
</feature>
<keyword evidence="2" id="KW-0812">Transmembrane</keyword>
<dbReference type="EMBL" id="CP023434">
    <property type="protein sequence ID" value="AXY26289.1"/>
    <property type="molecule type" value="Genomic_DNA"/>
</dbReference>
<dbReference type="OrthoDB" id="9898694at2"/>
<evidence type="ECO:0000256" key="2">
    <source>
        <dbReference type="SAM" id="Phobius"/>
    </source>
</evidence>
<protein>
    <recommendedName>
        <fullName evidence="3">CAAX prenyl protease 2/Lysostaphin resistance protein A-like domain-containing protein</fullName>
    </recommendedName>
</protein>
<comment type="similarity">
    <text evidence="1">Belongs to the UPF0177 family.</text>
</comment>
<dbReference type="KEGG" id="abae:CL176_09940"/>
<gene>
    <name evidence="4" type="ORF">CL176_09940</name>
</gene>
<dbReference type="AlphaFoldDB" id="A0A347WMI2"/>
<organism evidence="4 5">
    <name type="scientific">Suicoccus acidiformans</name>
    <dbReference type="NCBI Taxonomy" id="2036206"/>
    <lineage>
        <taxon>Bacteria</taxon>
        <taxon>Bacillati</taxon>
        <taxon>Bacillota</taxon>
        <taxon>Bacilli</taxon>
        <taxon>Lactobacillales</taxon>
        <taxon>Aerococcaceae</taxon>
        <taxon>Suicoccus</taxon>
    </lineage>
</organism>
<proteinExistence type="inferred from homology"/>
<feature type="domain" description="CAAX prenyl protease 2/Lysostaphin resistance protein A-like" evidence="3">
    <location>
        <begin position="130"/>
        <end position="226"/>
    </location>
</feature>
<accession>A0A347WMI2</accession>
<evidence type="ECO:0000256" key="1">
    <source>
        <dbReference type="ARBA" id="ARBA00009067"/>
    </source>
</evidence>
<name>A0A347WMI2_9LACT</name>
<sequence length="253" mass="30098">MLKKQKLSLIVLTLLLLSVIGTLGFGQYFFRILFSFFLLVVVITFLPLLRQKVNYSYWLQVILFGLPMLLPAFLFQVKGISFAVGDSMSFVSFLLSFIFLVVTLFLLHCKDYELKLSSPTFNLNISKREVFLTILTMLYSIFAEEMYFRFFILSELKDYNHYLKILILILSGFLFVSAHYLNRWATTMFTYRNYVSQFILSMLSGNIFLITDSLFYPLILHITYNFPEIFFILKRLKYQQRHYENDEPFFDDY</sequence>
<dbReference type="Pfam" id="PF02517">
    <property type="entry name" value="Rce1-like"/>
    <property type="match status" value="1"/>
</dbReference>
<evidence type="ECO:0000259" key="3">
    <source>
        <dbReference type="Pfam" id="PF02517"/>
    </source>
</evidence>